<evidence type="ECO:0000313" key="2">
    <source>
        <dbReference type="Proteomes" id="UP000807115"/>
    </source>
</evidence>
<dbReference type="Proteomes" id="UP000807115">
    <property type="component" value="Chromosome 3"/>
</dbReference>
<dbReference type="AlphaFoldDB" id="A0A921RC36"/>
<organism evidence="1 2">
    <name type="scientific">Sorghum bicolor</name>
    <name type="common">Sorghum</name>
    <name type="synonym">Sorghum vulgare</name>
    <dbReference type="NCBI Taxonomy" id="4558"/>
    <lineage>
        <taxon>Eukaryota</taxon>
        <taxon>Viridiplantae</taxon>
        <taxon>Streptophyta</taxon>
        <taxon>Embryophyta</taxon>
        <taxon>Tracheophyta</taxon>
        <taxon>Spermatophyta</taxon>
        <taxon>Magnoliopsida</taxon>
        <taxon>Liliopsida</taxon>
        <taxon>Poales</taxon>
        <taxon>Poaceae</taxon>
        <taxon>PACMAD clade</taxon>
        <taxon>Panicoideae</taxon>
        <taxon>Andropogonodae</taxon>
        <taxon>Andropogoneae</taxon>
        <taxon>Sorghinae</taxon>
        <taxon>Sorghum</taxon>
    </lineage>
</organism>
<sequence length="113" mass="13048">MDEDKVQIQDIVMMRVDREKDKDIKRADEEVMAIPQYNKPKKTNNANVLPQDYECTQQDARVISTTKKSRKSSSALLIAPPRGGHHYTADFGHTLARFFWIPFFCISTPLFCL</sequence>
<protein>
    <submittedName>
        <fullName evidence="1">Uncharacterized protein</fullName>
    </submittedName>
</protein>
<comment type="caution">
    <text evidence="1">The sequence shown here is derived from an EMBL/GenBank/DDBJ whole genome shotgun (WGS) entry which is preliminary data.</text>
</comment>
<accession>A0A921RC36</accession>
<name>A0A921RC36_SORBI</name>
<reference evidence="1" key="2">
    <citation type="submission" date="2020-10" db="EMBL/GenBank/DDBJ databases">
        <authorList>
            <person name="Cooper E.A."/>
            <person name="Brenton Z.W."/>
            <person name="Flinn B.S."/>
            <person name="Jenkins J."/>
            <person name="Shu S."/>
            <person name="Flowers D."/>
            <person name="Luo F."/>
            <person name="Wang Y."/>
            <person name="Xia P."/>
            <person name="Barry K."/>
            <person name="Daum C."/>
            <person name="Lipzen A."/>
            <person name="Yoshinaga Y."/>
            <person name="Schmutz J."/>
            <person name="Saski C."/>
            <person name="Vermerris W."/>
            <person name="Kresovich S."/>
        </authorList>
    </citation>
    <scope>NUCLEOTIDE SEQUENCE</scope>
</reference>
<evidence type="ECO:0000313" key="1">
    <source>
        <dbReference type="EMBL" id="KAG0537197.1"/>
    </source>
</evidence>
<proteinExistence type="predicted"/>
<reference evidence="1" key="1">
    <citation type="journal article" date="2019" name="BMC Genomics">
        <title>A new reference genome for Sorghum bicolor reveals high levels of sequence similarity between sweet and grain genotypes: implications for the genetics of sugar metabolism.</title>
        <authorList>
            <person name="Cooper E.A."/>
            <person name="Brenton Z.W."/>
            <person name="Flinn B.S."/>
            <person name="Jenkins J."/>
            <person name="Shu S."/>
            <person name="Flowers D."/>
            <person name="Luo F."/>
            <person name="Wang Y."/>
            <person name="Xia P."/>
            <person name="Barry K."/>
            <person name="Daum C."/>
            <person name="Lipzen A."/>
            <person name="Yoshinaga Y."/>
            <person name="Schmutz J."/>
            <person name="Saski C."/>
            <person name="Vermerris W."/>
            <person name="Kresovich S."/>
        </authorList>
    </citation>
    <scope>NUCLEOTIDE SEQUENCE</scope>
</reference>
<gene>
    <name evidence="1" type="ORF">BDA96_03G127600</name>
</gene>
<dbReference type="EMBL" id="CM027682">
    <property type="protein sequence ID" value="KAG0537197.1"/>
    <property type="molecule type" value="Genomic_DNA"/>
</dbReference>